<keyword evidence="8" id="KW-1185">Reference proteome</keyword>
<dbReference type="PROSITE" id="PS00166">
    <property type="entry name" value="ENOYL_COA_HYDRATASE"/>
    <property type="match status" value="1"/>
</dbReference>
<protein>
    <submittedName>
        <fullName evidence="7">Enoyl-CoA hydratase-related protein</fullName>
    </submittedName>
</protein>
<evidence type="ECO:0000256" key="5">
    <source>
        <dbReference type="RuleBase" id="RU003707"/>
    </source>
</evidence>
<dbReference type="PANTHER" id="PTHR43388">
    <property type="entry name" value="HYDROGENASE MATURATION FACTOR HOXX"/>
    <property type="match status" value="1"/>
</dbReference>
<dbReference type="Pfam" id="PF02911">
    <property type="entry name" value="Formyl_trans_C"/>
    <property type="match status" value="1"/>
</dbReference>
<evidence type="ECO:0000313" key="7">
    <source>
        <dbReference type="EMBL" id="WUV42732.1"/>
    </source>
</evidence>
<dbReference type="Gene3D" id="3.90.226.10">
    <property type="entry name" value="2-enoyl-CoA Hydratase, Chain A, domain 1"/>
    <property type="match status" value="1"/>
</dbReference>
<accession>A0ABZ1YHM7</accession>
<dbReference type="InterPro" id="IPR047180">
    <property type="entry name" value="HoxX-like"/>
</dbReference>
<dbReference type="Gene3D" id="3.40.50.12230">
    <property type="match status" value="1"/>
</dbReference>
<dbReference type="InterPro" id="IPR005793">
    <property type="entry name" value="Formyl_trans_C"/>
</dbReference>
<dbReference type="SUPFAM" id="SSF52096">
    <property type="entry name" value="ClpP/crotonase"/>
    <property type="match status" value="1"/>
</dbReference>
<dbReference type="SUPFAM" id="SSF50486">
    <property type="entry name" value="FMT C-terminal domain-like"/>
    <property type="match status" value="1"/>
</dbReference>
<evidence type="ECO:0000256" key="4">
    <source>
        <dbReference type="ARBA" id="ARBA00023717"/>
    </source>
</evidence>
<name>A0ABZ1YHM7_9NOCA</name>
<dbReference type="InterPro" id="IPR011034">
    <property type="entry name" value="Formyl_transferase-like_C_sf"/>
</dbReference>
<dbReference type="SUPFAM" id="SSF53328">
    <property type="entry name" value="Formyltransferase"/>
    <property type="match status" value="1"/>
</dbReference>
<dbReference type="EMBL" id="CP109441">
    <property type="protein sequence ID" value="WUV42732.1"/>
    <property type="molecule type" value="Genomic_DNA"/>
</dbReference>
<evidence type="ECO:0000256" key="3">
    <source>
        <dbReference type="ARBA" id="ARBA00023709"/>
    </source>
</evidence>
<sequence>MSQHVLLLCSAENGLTRRAAAALRRAGRVVRTEVVTGSGEMDAAVAPADFDLIICPYLKSAVPEHITSRWTTLTIHPGPVGDRGPHSLDWAITNAEPRWGVTALTAVFEMDAGPVWAFRTFPLPRGCTKSAIYNTVVADAAVECILEASDKASDPRYVPVDQTDASREIHGARPRSAMRQSDRAIDWAGDAHTIARRINAADGSPGVLTTLHSHPVYVHDAHPGMRIGRIGEPGTIVSRAHHRIEIACGTDTLWIGHLRAKAASDGCKGPATNVLRRIGYPILTVPQNTAATYRDIHYRREGSSPIATITIDAYNGAFDTSFCLRLAEAIRFAGRQGTDVLVVRGTKSNPHWCNGIHLGAIEHAVDPAREGWANITAINAVCRVLLECTSQVTVAALTGSAGAGGAMLALAADVVVARRRVLLNPHYATLGLTGSELHTYTLPHRVGSDRARKLLTDCPSLDTVEAHRANLIDCVGPDSEFDCWLDDLAREYCRPTVRAAAMRVKCARLNVDLPPGRIDAILTEELAQMSADLFGDRHGFAARRHAFLRKIL</sequence>
<dbReference type="Proteomes" id="UP001432062">
    <property type="component" value="Chromosome"/>
</dbReference>
<organism evidence="7 8">
    <name type="scientific">Nocardia vinacea</name>
    <dbReference type="NCBI Taxonomy" id="96468"/>
    <lineage>
        <taxon>Bacteria</taxon>
        <taxon>Bacillati</taxon>
        <taxon>Actinomycetota</taxon>
        <taxon>Actinomycetes</taxon>
        <taxon>Mycobacteriales</taxon>
        <taxon>Nocardiaceae</taxon>
        <taxon>Nocardia</taxon>
    </lineage>
</organism>
<dbReference type="RefSeq" id="WP_329405338.1">
    <property type="nucleotide sequence ID" value="NZ_CP109441.1"/>
</dbReference>
<keyword evidence="2" id="KW-0443">Lipid metabolism</keyword>
<evidence type="ECO:0000256" key="2">
    <source>
        <dbReference type="ARBA" id="ARBA00022832"/>
    </source>
</evidence>
<evidence type="ECO:0000259" key="6">
    <source>
        <dbReference type="Pfam" id="PF02911"/>
    </source>
</evidence>
<dbReference type="InterPro" id="IPR018376">
    <property type="entry name" value="Enoyl-CoA_hyd/isom_CS"/>
</dbReference>
<feature type="domain" description="Formyl transferase C-terminal" evidence="6">
    <location>
        <begin position="178"/>
        <end position="261"/>
    </location>
</feature>
<comment type="catalytic activity">
    <reaction evidence="4">
        <text>a 4-saturated-(3S)-3-hydroxyacyl-CoA = a (3E)-enoyl-CoA + H2O</text>
        <dbReference type="Rhea" id="RHEA:20724"/>
        <dbReference type="ChEBI" id="CHEBI:15377"/>
        <dbReference type="ChEBI" id="CHEBI:58521"/>
        <dbReference type="ChEBI" id="CHEBI:137480"/>
        <dbReference type="EC" id="4.2.1.17"/>
    </reaction>
</comment>
<gene>
    <name evidence="7" type="ORF">OG563_26155</name>
</gene>
<evidence type="ECO:0000256" key="1">
    <source>
        <dbReference type="ARBA" id="ARBA00002994"/>
    </source>
</evidence>
<comment type="function">
    <text evidence="1">Could possibly oxidize fatty acids using specific components.</text>
</comment>
<reference evidence="7" key="1">
    <citation type="submission" date="2022-10" db="EMBL/GenBank/DDBJ databases">
        <title>The complete genomes of actinobacterial strains from the NBC collection.</title>
        <authorList>
            <person name="Joergensen T.S."/>
            <person name="Alvarez Arevalo M."/>
            <person name="Sterndorff E.B."/>
            <person name="Faurdal D."/>
            <person name="Vuksanovic O."/>
            <person name="Mourched A.-S."/>
            <person name="Charusanti P."/>
            <person name="Shaw S."/>
            <person name="Blin K."/>
            <person name="Weber T."/>
        </authorList>
    </citation>
    <scope>NUCLEOTIDE SEQUENCE</scope>
    <source>
        <strain evidence="7">NBC_01482</strain>
    </source>
</reference>
<dbReference type="PANTHER" id="PTHR43388:SF1">
    <property type="entry name" value="HYDROGENASE MATURATION FACTOR HOXX"/>
    <property type="match status" value="1"/>
</dbReference>
<dbReference type="InterPro" id="IPR001753">
    <property type="entry name" value="Enoyl-CoA_hydra/iso"/>
</dbReference>
<comment type="similarity">
    <text evidence="5">Belongs to the enoyl-CoA hydratase/isomerase family.</text>
</comment>
<dbReference type="InterPro" id="IPR029045">
    <property type="entry name" value="ClpP/crotonase-like_dom_sf"/>
</dbReference>
<dbReference type="InterPro" id="IPR036477">
    <property type="entry name" value="Formyl_transf_N_sf"/>
</dbReference>
<dbReference type="Pfam" id="PF00378">
    <property type="entry name" value="ECH_1"/>
    <property type="match status" value="1"/>
</dbReference>
<keyword evidence="2" id="KW-0276">Fatty acid metabolism</keyword>
<proteinExistence type="inferred from homology"/>
<evidence type="ECO:0000313" key="8">
    <source>
        <dbReference type="Proteomes" id="UP001432062"/>
    </source>
</evidence>
<comment type="catalytic activity">
    <reaction evidence="3">
        <text>a (3S)-3-hydroxyacyl-CoA = a (2E)-enoyl-CoA + H2O</text>
        <dbReference type="Rhea" id="RHEA:16105"/>
        <dbReference type="ChEBI" id="CHEBI:15377"/>
        <dbReference type="ChEBI" id="CHEBI:57318"/>
        <dbReference type="ChEBI" id="CHEBI:58856"/>
        <dbReference type="EC" id="4.2.1.17"/>
    </reaction>
</comment>